<gene>
    <name evidence="1" type="ORF">SAE01_37400</name>
</gene>
<keyword evidence="2" id="KW-1185">Reference proteome</keyword>
<evidence type="ECO:0008006" key="3">
    <source>
        <dbReference type="Google" id="ProtNLM"/>
    </source>
</evidence>
<organism evidence="1 2">
    <name type="scientific">Segetibacter aerophilus</name>
    <dbReference type="NCBI Taxonomy" id="670293"/>
    <lineage>
        <taxon>Bacteria</taxon>
        <taxon>Pseudomonadati</taxon>
        <taxon>Bacteroidota</taxon>
        <taxon>Chitinophagia</taxon>
        <taxon>Chitinophagales</taxon>
        <taxon>Chitinophagaceae</taxon>
        <taxon>Segetibacter</taxon>
    </lineage>
</organism>
<dbReference type="EMBL" id="BJYT01000018">
    <property type="protein sequence ID" value="GEO11244.1"/>
    <property type="molecule type" value="Genomic_DNA"/>
</dbReference>
<proteinExistence type="predicted"/>
<dbReference type="Proteomes" id="UP000321513">
    <property type="component" value="Unassembled WGS sequence"/>
</dbReference>
<sequence length="390" mass="45624">MSNLIRGSFVQLEQYCRKEEYKGWDPYDGLNSKVFQAMPVLPKNRITRLMWIQFIKKFPINLRPVLKISKEYNPKGIALFISGYSQLSKVPGYEKEAIDTITFLSDKILTLKTPGYSGSCWGYNFDWESRAFFQKKYTPTIVATTYVANALIDAYETTGNRNYLDTAISAKDFILNDLNRTFNENGDFVFSYSPHDHTSVFNASLLGAKLLSRIYCYTEEEELVQLAKKAVAYCCSYQNSDGSWYYSTLPFHQWIDNFHTGFNLECISEYATFSKDNSFNKNFNKGMTYYLNTFFDKKGRSKYYNNSLFPIDIHAPSQLVITLAKANLFNENKVLIDRVLKWTIENMQSSKGYFYFQISKYYSNKIPYMRWSQGWIFYAFAEYLKQETNN</sequence>
<dbReference type="InterPro" id="IPR008928">
    <property type="entry name" value="6-hairpin_glycosidase_sf"/>
</dbReference>
<evidence type="ECO:0000313" key="2">
    <source>
        <dbReference type="Proteomes" id="UP000321513"/>
    </source>
</evidence>
<accession>A0A512BGZ8</accession>
<dbReference type="GO" id="GO:0005975">
    <property type="term" value="P:carbohydrate metabolic process"/>
    <property type="evidence" value="ECO:0007669"/>
    <property type="project" value="InterPro"/>
</dbReference>
<dbReference type="Gene3D" id="1.50.10.20">
    <property type="match status" value="1"/>
</dbReference>
<evidence type="ECO:0000313" key="1">
    <source>
        <dbReference type="EMBL" id="GEO11244.1"/>
    </source>
</evidence>
<dbReference type="SUPFAM" id="SSF48208">
    <property type="entry name" value="Six-hairpin glycosidases"/>
    <property type="match status" value="1"/>
</dbReference>
<reference evidence="1 2" key="1">
    <citation type="submission" date="2019-07" db="EMBL/GenBank/DDBJ databases">
        <title>Whole genome shotgun sequence of Segetibacter aerophilus NBRC 106135.</title>
        <authorList>
            <person name="Hosoyama A."/>
            <person name="Uohara A."/>
            <person name="Ohji S."/>
            <person name="Ichikawa N."/>
        </authorList>
    </citation>
    <scope>NUCLEOTIDE SEQUENCE [LARGE SCALE GENOMIC DNA]</scope>
    <source>
        <strain evidence="1 2">NBRC 106135</strain>
    </source>
</reference>
<protein>
    <recommendedName>
        <fullName evidence="3">Delta-aminolevulinic acid dehydratase</fullName>
    </recommendedName>
</protein>
<dbReference type="OrthoDB" id="9788790at2"/>
<name>A0A512BGZ8_9BACT</name>
<dbReference type="AlphaFoldDB" id="A0A512BGZ8"/>
<dbReference type="RefSeq" id="WP_147205355.1">
    <property type="nucleotide sequence ID" value="NZ_BJYT01000018.1"/>
</dbReference>
<comment type="caution">
    <text evidence="1">The sequence shown here is derived from an EMBL/GenBank/DDBJ whole genome shotgun (WGS) entry which is preliminary data.</text>
</comment>